<protein>
    <submittedName>
        <fullName evidence="3">Tetratricopeptide repeat-containing protein</fullName>
    </submittedName>
</protein>
<dbReference type="InterPro" id="IPR002182">
    <property type="entry name" value="NB-ARC"/>
</dbReference>
<keyword evidence="4" id="KW-1185">Reference proteome</keyword>
<dbReference type="InterPro" id="IPR036388">
    <property type="entry name" value="WH-like_DNA-bd_sf"/>
</dbReference>
<keyword evidence="1" id="KW-0802">TPR repeat</keyword>
<dbReference type="AlphaFoldDB" id="A0A1H9TD82"/>
<dbReference type="PROSITE" id="PS50005">
    <property type="entry name" value="TPR"/>
    <property type="match status" value="1"/>
</dbReference>
<dbReference type="InterPro" id="IPR027417">
    <property type="entry name" value="P-loop_NTPase"/>
</dbReference>
<gene>
    <name evidence="3" type="ORF">SAMN04487818_106190</name>
</gene>
<dbReference type="Gene3D" id="1.25.40.10">
    <property type="entry name" value="Tetratricopeptide repeat domain"/>
    <property type="match status" value="2"/>
</dbReference>
<dbReference type="PRINTS" id="PR00364">
    <property type="entry name" value="DISEASERSIST"/>
</dbReference>
<organism evidence="3 4">
    <name type="scientific">Actinokineospora terrae</name>
    <dbReference type="NCBI Taxonomy" id="155974"/>
    <lineage>
        <taxon>Bacteria</taxon>
        <taxon>Bacillati</taxon>
        <taxon>Actinomycetota</taxon>
        <taxon>Actinomycetes</taxon>
        <taxon>Pseudonocardiales</taxon>
        <taxon>Pseudonocardiaceae</taxon>
        <taxon>Actinokineospora</taxon>
    </lineage>
</organism>
<dbReference type="RefSeq" id="WP_092778643.1">
    <property type="nucleotide sequence ID" value="NZ_FOGI01000006.1"/>
</dbReference>
<sequence length="695" mass="75815">MADDSTRNQLTATSSNAVQAHTILGGVHFTTAQSALPVPRQLPADTAHFNDREKYLKSLGNWLETTTPVAPTMIVGIGGVGKTSLATHWAHQVRDSFPDGDLYLDLRGYHADEAVTAEDALEQILRSLDIPGERIPVGTEPRAALYRSLVHGKRILILLDNAATPQQVRPLLPGSSSCRVLITSRSRLTGLATREGAQRMALDVLPPVRAVEVLARIVGESRIAAEPDAAAELARDCGYLPLALRIVGGRLAASESLSLAEFARELHQERLDALTDDEDPSAAVRVVFSLSYRTLPADAARLFRLLGVVPGADIGLDAVSALAALTPTATRRLLETLVNAHLLREDTPRRYRFHDLLRVYAAERASDDSERGEALRRLLTWYTHAADAAARMFTPSFTRIALDLAETPAPLPTFTDRADALHWCDLERANLVASVTQAERAGELALAWQLPVAMFGAFLARRPFNDWVDTHLVALRAARACGERAALAWLHTSIALAYRGLRDYATALEHFELARAGWRELGEGWAEAWALRDTGDVQHRLGDVTSAVATLTEALAMHVAEGDAFGEATALRLLGEAQHSLGDHDAALANLERSLEIRRQQGDQRNIAIVYAAMSVIHNSKNDPTRALEYATQALPLAEALDDWHTEARAHDALGDALSRLGKPNSAREHWEAALLLLEKLADPDTDTLERKLST</sequence>
<feature type="domain" description="NB-ARC" evidence="2">
    <location>
        <begin position="54"/>
        <end position="221"/>
    </location>
</feature>
<dbReference type="Gene3D" id="3.40.50.300">
    <property type="entry name" value="P-loop containing nucleotide triphosphate hydrolases"/>
    <property type="match status" value="1"/>
</dbReference>
<dbReference type="PANTHER" id="PTHR47691">
    <property type="entry name" value="REGULATOR-RELATED"/>
    <property type="match status" value="1"/>
</dbReference>
<reference evidence="4" key="1">
    <citation type="submission" date="2016-10" db="EMBL/GenBank/DDBJ databases">
        <authorList>
            <person name="Varghese N."/>
            <person name="Submissions S."/>
        </authorList>
    </citation>
    <scope>NUCLEOTIDE SEQUENCE [LARGE SCALE GENOMIC DNA]</scope>
    <source>
        <strain evidence="4">DSM 44260</strain>
    </source>
</reference>
<dbReference type="Proteomes" id="UP000199051">
    <property type="component" value="Unassembled WGS sequence"/>
</dbReference>
<dbReference type="InterPro" id="IPR011990">
    <property type="entry name" value="TPR-like_helical_dom_sf"/>
</dbReference>
<evidence type="ECO:0000313" key="3">
    <source>
        <dbReference type="EMBL" id="SER94759.1"/>
    </source>
</evidence>
<dbReference type="SMART" id="SM00028">
    <property type="entry name" value="TPR"/>
    <property type="match status" value="5"/>
</dbReference>
<dbReference type="PANTHER" id="PTHR47691:SF3">
    <property type="entry name" value="HTH-TYPE TRANSCRIPTIONAL REGULATOR RV0890C-RELATED"/>
    <property type="match status" value="1"/>
</dbReference>
<dbReference type="STRING" id="155974.SAMN04487818_106190"/>
<evidence type="ECO:0000259" key="2">
    <source>
        <dbReference type="Pfam" id="PF00931"/>
    </source>
</evidence>
<accession>A0A1H9TD82</accession>
<dbReference type="SUPFAM" id="SSF52540">
    <property type="entry name" value="P-loop containing nucleoside triphosphate hydrolases"/>
    <property type="match status" value="1"/>
</dbReference>
<dbReference type="Pfam" id="PF00931">
    <property type="entry name" value="NB-ARC"/>
    <property type="match status" value="1"/>
</dbReference>
<dbReference type="Pfam" id="PF13424">
    <property type="entry name" value="TPR_12"/>
    <property type="match status" value="2"/>
</dbReference>
<evidence type="ECO:0000256" key="1">
    <source>
        <dbReference type="PROSITE-ProRule" id="PRU00339"/>
    </source>
</evidence>
<dbReference type="Gene3D" id="1.10.10.10">
    <property type="entry name" value="Winged helix-like DNA-binding domain superfamily/Winged helix DNA-binding domain"/>
    <property type="match status" value="1"/>
</dbReference>
<dbReference type="EMBL" id="FOGI01000006">
    <property type="protein sequence ID" value="SER94759.1"/>
    <property type="molecule type" value="Genomic_DNA"/>
</dbReference>
<dbReference type="GO" id="GO:0043531">
    <property type="term" value="F:ADP binding"/>
    <property type="evidence" value="ECO:0007669"/>
    <property type="project" value="InterPro"/>
</dbReference>
<proteinExistence type="predicted"/>
<dbReference type="InterPro" id="IPR019734">
    <property type="entry name" value="TPR_rpt"/>
</dbReference>
<name>A0A1H9TD82_9PSEU</name>
<feature type="repeat" description="TPR" evidence="1">
    <location>
        <begin position="568"/>
        <end position="601"/>
    </location>
</feature>
<dbReference type="SUPFAM" id="SSF48452">
    <property type="entry name" value="TPR-like"/>
    <property type="match status" value="1"/>
</dbReference>
<evidence type="ECO:0000313" key="4">
    <source>
        <dbReference type="Proteomes" id="UP000199051"/>
    </source>
</evidence>